<dbReference type="HOGENOM" id="CLU_2385793_0_0_1"/>
<sequence length="94" mass="10908">MLMGLEKLWACRFLSVRRGLGEAFDGCTQQCGQKDLLYSQGHTKYYQASKLPLCMLPLCFIRFNSSHRIRVSSSDRGWVLKQFFVPRLGSFCRH</sequence>
<protein>
    <submittedName>
        <fullName evidence="1">Uncharacterized protein</fullName>
    </submittedName>
</protein>
<evidence type="ECO:0000313" key="1">
    <source>
        <dbReference type="EMBL" id="KEQ81035.1"/>
    </source>
</evidence>
<dbReference type="AlphaFoldDB" id="A0A074X6A8"/>
<accession>A0A074X6A8</accession>
<name>A0A074X6A8_AURPU</name>
<dbReference type="GeneID" id="40740939"/>
<dbReference type="RefSeq" id="XP_029757222.1">
    <property type="nucleotide sequence ID" value="XM_029898633.1"/>
</dbReference>
<dbReference type="Proteomes" id="UP000030706">
    <property type="component" value="Unassembled WGS sequence"/>
</dbReference>
<proteinExistence type="predicted"/>
<dbReference type="EMBL" id="KL584994">
    <property type="protein sequence ID" value="KEQ81035.1"/>
    <property type="molecule type" value="Genomic_DNA"/>
</dbReference>
<organism evidence="1 2">
    <name type="scientific">Aureobasidium pullulans EXF-150</name>
    <dbReference type="NCBI Taxonomy" id="1043002"/>
    <lineage>
        <taxon>Eukaryota</taxon>
        <taxon>Fungi</taxon>
        <taxon>Dikarya</taxon>
        <taxon>Ascomycota</taxon>
        <taxon>Pezizomycotina</taxon>
        <taxon>Dothideomycetes</taxon>
        <taxon>Dothideomycetidae</taxon>
        <taxon>Dothideales</taxon>
        <taxon>Saccotheciaceae</taxon>
        <taxon>Aureobasidium</taxon>
    </lineage>
</organism>
<evidence type="ECO:0000313" key="2">
    <source>
        <dbReference type="Proteomes" id="UP000030706"/>
    </source>
</evidence>
<gene>
    <name evidence="1" type="ORF">M438DRAFT_101204</name>
</gene>
<reference evidence="1 2" key="1">
    <citation type="journal article" date="2014" name="BMC Genomics">
        <title>Genome sequencing of four Aureobasidium pullulans varieties: biotechnological potential, stress tolerance, and description of new species.</title>
        <authorList>
            <person name="Gostin Ar C."/>
            <person name="Ohm R.A."/>
            <person name="Kogej T."/>
            <person name="Sonjak S."/>
            <person name="Turk M."/>
            <person name="Zajc J."/>
            <person name="Zalar P."/>
            <person name="Grube M."/>
            <person name="Sun H."/>
            <person name="Han J."/>
            <person name="Sharma A."/>
            <person name="Chiniquy J."/>
            <person name="Ngan C.Y."/>
            <person name="Lipzen A."/>
            <person name="Barry K."/>
            <person name="Grigoriev I.V."/>
            <person name="Gunde-Cimerman N."/>
        </authorList>
    </citation>
    <scope>NUCLEOTIDE SEQUENCE [LARGE SCALE GENOMIC DNA]</scope>
    <source>
        <strain evidence="1 2">EXF-150</strain>
    </source>
</reference>
<keyword evidence="2" id="KW-1185">Reference proteome</keyword>